<dbReference type="AlphaFoldDB" id="A0A8R1DW82"/>
<dbReference type="OMA" id="FMYASST"/>
<dbReference type="Proteomes" id="UP000005237">
    <property type="component" value="Unassembled WGS sequence"/>
</dbReference>
<accession>A0A8R1DW82</accession>
<keyword evidence="3" id="KW-1185">Reference proteome</keyword>
<name>A0A8R1DW82_CAEJA</name>
<reference evidence="3" key="1">
    <citation type="submission" date="2010-08" db="EMBL/GenBank/DDBJ databases">
        <authorList>
            <consortium name="Caenorhabditis japonica Sequencing Consortium"/>
            <person name="Wilson R.K."/>
        </authorList>
    </citation>
    <scope>NUCLEOTIDE SEQUENCE [LARGE SCALE GENOMIC DNA]</scope>
    <source>
        <strain evidence="3">DF5081</strain>
    </source>
</reference>
<sequence length="215" mass="23594">MAVRVPEFIKTNKFPGYSSTTYSPSSSTAYSTQYYNPSGAMQNSQTGYSTQPSYTNSASPQQNYVAYDTTNQNSPYYYQRVPSTAQYNSVLGVNAGYPQYTSASGQGTGTGTGMQNQLLSDPYNNQGQTQTSTAFMTYAAQQTTYSNDYNQYPYTNQPMYDSSSYQTTQSPQYSADAISCCSQVSSTCCYQTAQGNGAQANVPYSSSVYQYGRKR</sequence>
<evidence type="ECO:0000313" key="3">
    <source>
        <dbReference type="Proteomes" id="UP000005237"/>
    </source>
</evidence>
<feature type="compositionally biased region" description="Polar residues" evidence="1">
    <location>
        <begin position="114"/>
        <end position="126"/>
    </location>
</feature>
<evidence type="ECO:0000256" key="1">
    <source>
        <dbReference type="SAM" id="MobiDB-lite"/>
    </source>
</evidence>
<organism evidence="2 3">
    <name type="scientific">Caenorhabditis japonica</name>
    <dbReference type="NCBI Taxonomy" id="281687"/>
    <lineage>
        <taxon>Eukaryota</taxon>
        <taxon>Metazoa</taxon>
        <taxon>Ecdysozoa</taxon>
        <taxon>Nematoda</taxon>
        <taxon>Chromadorea</taxon>
        <taxon>Rhabditida</taxon>
        <taxon>Rhabditina</taxon>
        <taxon>Rhabditomorpha</taxon>
        <taxon>Rhabditoidea</taxon>
        <taxon>Rhabditidae</taxon>
        <taxon>Peloderinae</taxon>
        <taxon>Caenorhabditis</taxon>
    </lineage>
</organism>
<evidence type="ECO:0000313" key="2">
    <source>
        <dbReference type="EnsemblMetazoa" id="CJA13963.1"/>
    </source>
</evidence>
<reference evidence="2" key="2">
    <citation type="submission" date="2022-06" db="UniProtKB">
        <authorList>
            <consortium name="EnsemblMetazoa"/>
        </authorList>
    </citation>
    <scope>IDENTIFICATION</scope>
    <source>
        <strain evidence="2">DF5081</strain>
    </source>
</reference>
<protein>
    <submittedName>
        <fullName evidence="2">Uncharacterized protein</fullName>
    </submittedName>
</protein>
<feature type="region of interest" description="Disordered" evidence="1">
    <location>
        <begin position="104"/>
        <end position="126"/>
    </location>
</feature>
<dbReference type="EnsemblMetazoa" id="CJA13963.1">
    <property type="protein sequence ID" value="CJA13963.1"/>
    <property type="gene ID" value="WBGene00133167"/>
</dbReference>
<proteinExistence type="predicted"/>